<evidence type="ECO:0000256" key="6">
    <source>
        <dbReference type="ARBA" id="ARBA00040062"/>
    </source>
</evidence>
<dbReference type="GO" id="GO:0047617">
    <property type="term" value="F:fatty acyl-CoA hydrolase activity"/>
    <property type="evidence" value="ECO:0007669"/>
    <property type="project" value="UniProtKB-EC"/>
</dbReference>
<comment type="caution">
    <text evidence="9">The sequence shown here is derived from an EMBL/GenBank/DDBJ whole genome shotgun (WGS) entry which is preliminary data.</text>
</comment>
<dbReference type="Proteomes" id="UP000246410">
    <property type="component" value="Unassembled WGS sequence"/>
</dbReference>
<dbReference type="Pfam" id="PF03061">
    <property type="entry name" value="4HBT"/>
    <property type="match status" value="1"/>
</dbReference>
<sequence length="142" mass="14840">MTVIELDTAQRVLAAQPFNDMVGARLVAFGDGEAVLELDIADRHRQQFGLVHGGVLAYCADNALTFAAGTVLGASILTTEVTVKYLHAARHGTLRTTAVVDHGDRRQALCSARIEVVGADGTATLCALATGTARLAEPKTPA</sequence>
<dbReference type="PANTHER" id="PTHR43240:SF20">
    <property type="entry name" value="MEDIUM_LONG-CHAIN ACYL-COA THIOESTERASE YIGI"/>
    <property type="match status" value="1"/>
</dbReference>
<evidence type="ECO:0000256" key="4">
    <source>
        <dbReference type="ARBA" id="ARBA00038381"/>
    </source>
</evidence>
<comment type="catalytic activity">
    <reaction evidence="2">
        <text>a fatty acyl-CoA + H2O = a fatty acid + CoA + H(+)</text>
        <dbReference type="Rhea" id="RHEA:16781"/>
        <dbReference type="ChEBI" id="CHEBI:15377"/>
        <dbReference type="ChEBI" id="CHEBI:15378"/>
        <dbReference type="ChEBI" id="CHEBI:28868"/>
        <dbReference type="ChEBI" id="CHEBI:57287"/>
        <dbReference type="ChEBI" id="CHEBI:77636"/>
        <dbReference type="EC" id="3.1.2.20"/>
    </reaction>
</comment>
<feature type="domain" description="Thioesterase" evidence="8">
    <location>
        <begin position="48"/>
        <end position="114"/>
    </location>
</feature>
<evidence type="ECO:0000256" key="2">
    <source>
        <dbReference type="ARBA" id="ARBA00035880"/>
    </source>
</evidence>
<reference evidence="9 10" key="1">
    <citation type="submission" date="2018-05" db="EMBL/GenBank/DDBJ databases">
        <title>Genomic Encyclopedia of Type Strains, Phase IV (KMG-IV): sequencing the most valuable type-strain genomes for metagenomic binning, comparative biology and taxonomic classification.</title>
        <authorList>
            <person name="Goeker M."/>
        </authorList>
    </citation>
    <scope>NUCLEOTIDE SEQUENCE [LARGE SCALE GENOMIC DNA]</scope>
    <source>
        <strain evidence="9 10">DSM 44717</strain>
    </source>
</reference>
<proteinExistence type="inferred from homology"/>
<dbReference type="NCBIfam" id="TIGR00369">
    <property type="entry name" value="unchar_dom_1"/>
    <property type="match status" value="1"/>
</dbReference>
<dbReference type="EMBL" id="QGTL01000010">
    <property type="protein sequence ID" value="PWV71559.1"/>
    <property type="molecule type" value="Genomic_DNA"/>
</dbReference>
<comment type="catalytic activity">
    <reaction evidence="7">
        <text>a medium-chain fatty acyl-CoA + H2O = a medium-chain fatty acid + CoA + H(+)</text>
        <dbReference type="Rhea" id="RHEA:68184"/>
        <dbReference type="ChEBI" id="CHEBI:15377"/>
        <dbReference type="ChEBI" id="CHEBI:15378"/>
        <dbReference type="ChEBI" id="CHEBI:57287"/>
        <dbReference type="ChEBI" id="CHEBI:59558"/>
        <dbReference type="ChEBI" id="CHEBI:90546"/>
    </reaction>
</comment>
<evidence type="ECO:0000256" key="5">
    <source>
        <dbReference type="ARBA" id="ARBA00038894"/>
    </source>
</evidence>
<dbReference type="CDD" id="cd03443">
    <property type="entry name" value="PaaI_thioesterase"/>
    <property type="match status" value="1"/>
</dbReference>
<comment type="catalytic activity">
    <reaction evidence="3">
        <text>a long-chain fatty acyl-CoA + H2O = a long-chain fatty acid + CoA + H(+)</text>
        <dbReference type="Rhea" id="RHEA:67680"/>
        <dbReference type="ChEBI" id="CHEBI:15377"/>
        <dbReference type="ChEBI" id="CHEBI:15378"/>
        <dbReference type="ChEBI" id="CHEBI:57287"/>
        <dbReference type="ChEBI" id="CHEBI:57560"/>
        <dbReference type="ChEBI" id="CHEBI:83139"/>
    </reaction>
</comment>
<dbReference type="SUPFAM" id="SSF54637">
    <property type="entry name" value="Thioesterase/thiol ester dehydrase-isomerase"/>
    <property type="match status" value="1"/>
</dbReference>
<dbReference type="RefSeq" id="WP_110040086.1">
    <property type="nucleotide sequence ID" value="NZ_QGTL01000010.1"/>
</dbReference>
<accession>A0A317N8Z1</accession>
<keyword evidence="1" id="KW-0378">Hydrolase</keyword>
<dbReference type="InterPro" id="IPR029069">
    <property type="entry name" value="HotDog_dom_sf"/>
</dbReference>
<name>A0A317N8Z1_9NOCA</name>
<evidence type="ECO:0000313" key="9">
    <source>
        <dbReference type="EMBL" id="PWV71559.1"/>
    </source>
</evidence>
<dbReference type="InterPro" id="IPR003736">
    <property type="entry name" value="PAAI_dom"/>
</dbReference>
<evidence type="ECO:0000259" key="8">
    <source>
        <dbReference type="Pfam" id="PF03061"/>
    </source>
</evidence>
<comment type="similarity">
    <text evidence="4">Belongs to the YigI thioesterase family.</text>
</comment>
<evidence type="ECO:0000256" key="1">
    <source>
        <dbReference type="ARBA" id="ARBA00022801"/>
    </source>
</evidence>
<dbReference type="Gene3D" id="3.10.129.10">
    <property type="entry name" value="Hotdog Thioesterase"/>
    <property type="match status" value="1"/>
</dbReference>
<gene>
    <name evidence="9" type="ORF">DFR69_11043</name>
</gene>
<evidence type="ECO:0000256" key="7">
    <source>
        <dbReference type="ARBA" id="ARBA00048062"/>
    </source>
</evidence>
<dbReference type="EC" id="3.1.2.20" evidence="5"/>
<dbReference type="PANTHER" id="PTHR43240">
    <property type="entry name" value="1,4-DIHYDROXY-2-NAPHTHOYL-COA THIOESTERASE 1"/>
    <property type="match status" value="1"/>
</dbReference>
<evidence type="ECO:0000256" key="3">
    <source>
        <dbReference type="ARBA" id="ARBA00036002"/>
    </source>
</evidence>
<protein>
    <recommendedName>
        <fullName evidence="6">Medium/long-chain acyl-CoA thioesterase YigI</fullName>
        <ecNumber evidence="5">3.1.2.20</ecNumber>
    </recommendedName>
</protein>
<keyword evidence="10" id="KW-1185">Reference proteome</keyword>
<organism evidence="9 10">
    <name type="scientific">Nocardia neocaledoniensis</name>
    <dbReference type="NCBI Taxonomy" id="236511"/>
    <lineage>
        <taxon>Bacteria</taxon>
        <taxon>Bacillati</taxon>
        <taxon>Actinomycetota</taxon>
        <taxon>Actinomycetes</taxon>
        <taxon>Mycobacteriales</taxon>
        <taxon>Nocardiaceae</taxon>
        <taxon>Nocardia</taxon>
    </lineage>
</organism>
<evidence type="ECO:0000313" key="10">
    <source>
        <dbReference type="Proteomes" id="UP000246410"/>
    </source>
</evidence>
<dbReference type="InterPro" id="IPR006683">
    <property type="entry name" value="Thioestr_dom"/>
</dbReference>
<dbReference type="AlphaFoldDB" id="A0A317N8Z1"/>